<keyword evidence="2" id="KW-0238">DNA-binding</keyword>
<keyword evidence="3" id="KW-0804">Transcription</keyword>
<proteinExistence type="predicted"/>
<dbReference type="EMBL" id="CP041692">
    <property type="protein sequence ID" value="QDP97431.1"/>
    <property type="molecule type" value="Genomic_DNA"/>
</dbReference>
<dbReference type="InterPro" id="IPR000843">
    <property type="entry name" value="HTH_LacI"/>
</dbReference>
<evidence type="ECO:0000256" key="3">
    <source>
        <dbReference type="ARBA" id="ARBA00023163"/>
    </source>
</evidence>
<dbReference type="GO" id="GO:0003700">
    <property type="term" value="F:DNA-binding transcription factor activity"/>
    <property type="evidence" value="ECO:0007669"/>
    <property type="project" value="TreeGrafter"/>
</dbReference>
<dbReference type="Pfam" id="PF13377">
    <property type="entry name" value="Peripla_BP_3"/>
    <property type="match status" value="1"/>
</dbReference>
<evidence type="ECO:0000313" key="6">
    <source>
        <dbReference type="Proteomes" id="UP000319263"/>
    </source>
</evidence>
<protein>
    <submittedName>
        <fullName evidence="5">LacI family transcriptional regulator</fullName>
    </submittedName>
</protein>
<sequence length="349" mass="37002">MDSVTPGTSRQPTLADIAARAGTTVPTVSKVLNGRSDVSEITRNKIMELVAQTGYRRRGTTPVARPSRDRRLIDLVISNVAGGWANQVLVGVESAAAAAGYDLVVTVARPDGTASVRDDWVARLLARSSPGVVLALVDTGIDRLATLQAAGVPVVLLDPVDPPPDSVASVGATNWSAGRDVAEHLLGLGHRRLAVLAGSSRQLYNRARVDGFASAVRLHRDDPASGGQREPTVCHLERQHSAVEEAGRLLDDPQRPTAIFACADYLALAVMQAATARDIAIPQQLSLVGFDDLPEAAWAGLTTVRQPIAEMGAAAMRLLLRLREADRRLPREELATSLIIRDTTAPPAG</sequence>
<evidence type="ECO:0000256" key="2">
    <source>
        <dbReference type="ARBA" id="ARBA00023125"/>
    </source>
</evidence>
<dbReference type="Gene3D" id="1.10.260.40">
    <property type="entry name" value="lambda repressor-like DNA-binding domains"/>
    <property type="match status" value="1"/>
</dbReference>
<dbReference type="AlphaFoldDB" id="A0A516Q2J6"/>
<dbReference type="SUPFAM" id="SSF53822">
    <property type="entry name" value="Periplasmic binding protein-like I"/>
    <property type="match status" value="1"/>
</dbReference>
<dbReference type="GO" id="GO:0000976">
    <property type="term" value="F:transcription cis-regulatory region binding"/>
    <property type="evidence" value="ECO:0007669"/>
    <property type="project" value="TreeGrafter"/>
</dbReference>
<dbReference type="Pfam" id="PF00356">
    <property type="entry name" value="LacI"/>
    <property type="match status" value="1"/>
</dbReference>
<name>A0A516Q2J6_9ACTN</name>
<dbReference type="SUPFAM" id="SSF47413">
    <property type="entry name" value="lambda repressor-like DNA-binding domains"/>
    <property type="match status" value="1"/>
</dbReference>
<gene>
    <name evidence="5" type="ORF">FOE78_17235</name>
</gene>
<evidence type="ECO:0000256" key="1">
    <source>
        <dbReference type="ARBA" id="ARBA00023015"/>
    </source>
</evidence>
<dbReference type="OrthoDB" id="3595338at2"/>
<evidence type="ECO:0000259" key="4">
    <source>
        <dbReference type="PROSITE" id="PS50932"/>
    </source>
</evidence>
<accession>A0A516Q2J6</accession>
<dbReference type="PANTHER" id="PTHR30146:SF153">
    <property type="entry name" value="LACTOSE OPERON REPRESSOR"/>
    <property type="match status" value="1"/>
</dbReference>
<dbReference type="PROSITE" id="PS50932">
    <property type="entry name" value="HTH_LACI_2"/>
    <property type="match status" value="1"/>
</dbReference>
<dbReference type="Gene3D" id="3.40.50.2300">
    <property type="match status" value="2"/>
</dbReference>
<dbReference type="SMART" id="SM00354">
    <property type="entry name" value="HTH_LACI"/>
    <property type="match status" value="1"/>
</dbReference>
<dbReference type="InterPro" id="IPR046335">
    <property type="entry name" value="LacI/GalR-like_sensor"/>
</dbReference>
<reference evidence="5 6" key="1">
    <citation type="submission" date="2019-07" db="EMBL/GenBank/DDBJ databases">
        <title>Microlunatus dokdonensis sp. nov. isolated from the rhizospheric soil of the wild plant Elymus tsukushiensis.</title>
        <authorList>
            <person name="Ghim S.-Y."/>
            <person name="Hwang Y.-J."/>
            <person name="Son J.-S."/>
            <person name="Shin J.-H."/>
        </authorList>
    </citation>
    <scope>NUCLEOTIDE SEQUENCE [LARGE SCALE GENOMIC DNA]</scope>
    <source>
        <strain evidence="5 6">KUDC0627</strain>
    </source>
</reference>
<dbReference type="PANTHER" id="PTHR30146">
    <property type="entry name" value="LACI-RELATED TRANSCRIPTIONAL REPRESSOR"/>
    <property type="match status" value="1"/>
</dbReference>
<dbReference type="InterPro" id="IPR028082">
    <property type="entry name" value="Peripla_BP_I"/>
</dbReference>
<dbReference type="InterPro" id="IPR010982">
    <property type="entry name" value="Lambda_DNA-bd_dom_sf"/>
</dbReference>
<keyword evidence="1" id="KW-0805">Transcription regulation</keyword>
<dbReference type="KEGG" id="mik:FOE78_17235"/>
<evidence type="ECO:0000313" key="5">
    <source>
        <dbReference type="EMBL" id="QDP97431.1"/>
    </source>
</evidence>
<dbReference type="Proteomes" id="UP000319263">
    <property type="component" value="Chromosome"/>
</dbReference>
<dbReference type="CDD" id="cd01392">
    <property type="entry name" value="HTH_LacI"/>
    <property type="match status" value="1"/>
</dbReference>
<feature type="domain" description="HTH lacI-type" evidence="4">
    <location>
        <begin position="12"/>
        <end position="71"/>
    </location>
</feature>
<keyword evidence="6" id="KW-1185">Reference proteome</keyword>
<organism evidence="5 6">
    <name type="scientific">Microlunatus elymi</name>
    <dbReference type="NCBI Taxonomy" id="2596828"/>
    <lineage>
        <taxon>Bacteria</taxon>
        <taxon>Bacillati</taxon>
        <taxon>Actinomycetota</taxon>
        <taxon>Actinomycetes</taxon>
        <taxon>Propionibacteriales</taxon>
        <taxon>Propionibacteriaceae</taxon>
        <taxon>Microlunatus</taxon>
    </lineage>
</organism>